<gene>
    <name evidence="2" type="ORF">DH2020_034290</name>
</gene>
<dbReference type="SMART" id="SM00292">
    <property type="entry name" value="BRCT"/>
    <property type="match status" value="2"/>
</dbReference>
<dbReference type="InterPro" id="IPR059215">
    <property type="entry name" value="BRCT2_TopBP1-like"/>
</dbReference>
<name>A0ABR0VDQ9_REHGL</name>
<comment type="caution">
    <text evidence="2">The sequence shown here is derived from an EMBL/GenBank/DDBJ whole genome shotgun (WGS) entry which is preliminary data.</text>
</comment>
<organism evidence="2 3">
    <name type="scientific">Rehmannia glutinosa</name>
    <name type="common">Chinese foxglove</name>
    <dbReference type="NCBI Taxonomy" id="99300"/>
    <lineage>
        <taxon>Eukaryota</taxon>
        <taxon>Viridiplantae</taxon>
        <taxon>Streptophyta</taxon>
        <taxon>Embryophyta</taxon>
        <taxon>Tracheophyta</taxon>
        <taxon>Spermatophyta</taxon>
        <taxon>Magnoliopsida</taxon>
        <taxon>eudicotyledons</taxon>
        <taxon>Gunneridae</taxon>
        <taxon>Pentapetalae</taxon>
        <taxon>asterids</taxon>
        <taxon>lamiids</taxon>
        <taxon>Lamiales</taxon>
        <taxon>Orobanchaceae</taxon>
        <taxon>Rehmannieae</taxon>
        <taxon>Rehmannia</taxon>
    </lineage>
</organism>
<keyword evidence="3" id="KW-1185">Reference proteome</keyword>
<dbReference type="PANTHER" id="PTHR47576:SF2">
    <property type="entry name" value="BRCT DOMAIN DNA REPAIR PROTEIN-RELATED"/>
    <property type="match status" value="1"/>
</dbReference>
<dbReference type="PROSITE" id="PS50172">
    <property type="entry name" value="BRCT"/>
    <property type="match status" value="2"/>
</dbReference>
<dbReference type="InterPro" id="IPR046522">
    <property type="entry name" value="DUF6699"/>
</dbReference>
<accession>A0ABR0VDQ9</accession>
<proteinExistence type="predicted"/>
<protein>
    <recommendedName>
        <fullName evidence="1">BRCT domain-containing protein</fullName>
    </recommendedName>
</protein>
<dbReference type="Pfam" id="PF20415">
    <property type="entry name" value="DUF6699"/>
    <property type="match status" value="1"/>
</dbReference>
<feature type="domain" description="BRCT" evidence="1">
    <location>
        <begin position="60"/>
        <end position="152"/>
    </location>
</feature>
<dbReference type="Gene3D" id="3.40.50.10190">
    <property type="entry name" value="BRCT domain"/>
    <property type="match status" value="2"/>
</dbReference>
<dbReference type="Proteomes" id="UP001318860">
    <property type="component" value="Unassembled WGS sequence"/>
</dbReference>
<reference evidence="2 3" key="1">
    <citation type="journal article" date="2021" name="Comput. Struct. Biotechnol. J.">
        <title>De novo genome assembly of the potent medicinal plant Rehmannia glutinosa using nanopore technology.</title>
        <authorList>
            <person name="Ma L."/>
            <person name="Dong C."/>
            <person name="Song C."/>
            <person name="Wang X."/>
            <person name="Zheng X."/>
            <person name="Niu Y."/>
            <person name="Chen S."/>
            <person name="Feng W."/>
        </authorList>
    </citation>
    <scope>NUCLEOTIDE SEQUENCE [LARGE SCALE GENOMIC DNA]</scope>
    <source>
        <strain evidence="2">DH-2019</strain>
    </source>
</reference>
<evidence type="ECO:0000313" key="3">
    <source>
        <dbReference type="Proteomes" id="UP001318860"/>
    </source>
</evidence>
<evidence type="ECO:0000313" key="2">
    <source>
        <dbReference type="EMBL" id="KAK6131965.1"/>
    </source>
</evidence>
<sequence length="556" mass="61159">MGGGVGGGGGRVEVIAGKGCSRLFLDFSTSFRGIPSFSLEPLSPASSVSAVSESPVKIVKSNGPFSGLVICVTGLSKETRKQVKEAAERLGGQYSPHLHPQCTHLVVQISFLAADVHALKHGPTNGLFLVTIGWFVDSVRRNVRLNETLYSVNNIGDNGIPNDDLKRIDQNSGAENSCLPVGLHKHVKQHGMIDAPGLQFAERESKRQTVSSSMSGQSFYIDNDVPAELRSKVAEALSAEGASLVDQWFVGCNATHVVCEGPSTQRYLGHSSNLVTPLWVLKCAKEKSLQRLVHLSADLARYTGAMLDTFQHGVSKEEVYRVTSSGDVPSSEINVSHGERQTRVNLAKDGVRKRRSRRMQTCQTPIRPITPGSLLDSICWSISEPTSTASIYTESSSVENVTEDQTSVFFDAKEGGKESETSFVNLSRPLTESEKSELIFKSHFLTIMFPVDRFSEMGPCSRTFFSSKGFTCLQVLDYIYAFYQENMSAEEIEIAIHTDSRHADRLRSAYSSKETAERGRVEFKRIDFLGSRKSFEMLKRVSGDNSSNLYELLIRA</sequence>
<dbReference type="PANTHER" id="PTHR47576">
    <property type="entry name" value="BRCT DOMAIN DNA REPAIR PROTEIN-RELATED"/>
    <property type="match status" value="1"/>
</dbReference>
<dbReference type="InterPro" id="IPR001357">
    <property type="entry name" value="BRCT_dom"/>
</dbReference>
<evidence type="ECO:0000259" key="1">
    <source>
        <dbReference type="PROSITE" id="PS50172"/>
    </source>
</evidence>
<dbReference type="EMBL" id="JABTTQ020001304">
    <property type="protein sequence ID" value="KAK6131965.1"/>
    <property type="molecule type" value="Genomic_DNA"/>
</dbReference>
<dbReference type="Pfam" id="PF00533">
    <property type="entry name" value="BRCT"/>
    <property type="match status" value="1"/>
</dbReference>
<dbReference type="InterPro" id="IPR036420">
    <property type="entry name" value="BRCT_dom_sf"/>
</dbReference>
<dbReference type="SUPFAM" id="SSF52113">
    <property type="entry name" value="BRCT domain"/>
    <property type="match status" value="2"/>
</dbReference>
<dbReference type="CDD" id="cd17731">
    <property type="entry name" value="BRCT_TopBP1_rpt2_like"/>
    <property type="match status" value="1"/>
</dbReference>
<feature type="domain" description="BRCT" evidence="1">
    <location>
        <begin position="209"/>
        <end position="289"/>
    </location>
</feature>